<dbReference type="Gene3D" id="1.20.1420.30">
    <property type="entry name" value="NCX, central ion-binding region"/>
    <property type="match status" value="1"/>
</dbReference>
<organism evidence="7 8">
    <name type="scientific">Persicirhabdus sediminis</name>
    <dbReference type="NCBI Taxonomy" id="454144"/>
    <lineage>
        <taxon>Bacteria</taxon>
        <taxon>Pseudomonadati</taxon>
        <taxon>Verrucomicrobiota</taxon>
        <taxon>Verrucomicrobiia</taxon>
        <taxon>Verrucomicrobiales</taxon>
        <taxon>Verrucomicrobiaceae</taxon>
        <taxon>Persicirhabdus</taxon>
    </lineage>
</organism>
<feature type="transmembrane region" description="Helical" evidence="5">
    <location>
        <begin position="181"/>
        <end position="199"/>
    </location>
</feature>
<dbReference type="GO" id="GO:0008273">
    <property type="term" value="F:calcium, potassium:sodium antiporter activity"/>
    <property type="evidence" value="ECO:0007669"/>
    <property type="project" value="TreeGrafter"/>
</dbReference>
<dbReference type="PANTHER" id="PTHR10846">
    <property type="entry name" value="SODIUM/POTASSIUM/CALCIUM EXCHANGER"/>
    <property type="match status" value="1"/>
</dbReference>
<dbReference type="Proteomes" id="UP000624703">
    <property type="component" value="Unassembled WGS sequence"/>
</dbReference>
<dbReference type="GO" id="GO:0006874">
    <property type="term" value="P:intracellular calcium ion homeostasis"/>
    <property type="evidence" value="ECO:0007669"/>
    <property type="project" value="TreeGrafter"/>
</dbReference>
<reference evidence="7" key="1">
    <citation type="submission" date="2021-01" db="EMBL/GenBank/DDBJ databases">
        <title>Modified the classification status of verrucomicrobia.</title>
        <authorList>
            <person name="Feng X."/>
        </authorList>
    </citation>
    <scope>NUCLEOTIDE SEQUENCE</scope>
    <source>
        <strain evidence="7">_KCTC 22039</strain>
    </source>
</reference>
<feature type="transmembrane region" description="Helical" evidence="5">
    <location>
        <begin position="205"/>
        <end position="223"/>
    </location>
</feature>
<evidence type="ECO:0000313" key="7">
    <source>
        <dbReference type="EMBL" id="MBK1789811.1"/>
    </source>
</evidence>
<feature type="transmembrane region" description="Helical" evidence="5">
    <location>
        <begin position="131"/>
        <end position="149"/>
    </location>
</feature>
<feature type="domain" description="Sodium/calcium exchanger membrane region" evidence="6">
    <location>
        <begin position="6"/>
        <end position="146"/>
    </location>
</feature>
<feature type="transmembrane region" description="Helical" evidence="5">
    <location>
        <begin position="6"/>
        <end position="25"/>
    </location>
</feature>
<feature type="transmembrane region" description="Helical" evidence="5">
    <location>
        <begin position="303"/>
        <end position="320"/>
    </location>
</feature>
<evidence type="ECO:0000256" key="3">
    <source>
        <dbReference type="ARBA" id="ARBA00022989"/>
    </source>
</evidence>
<feature type="transmembrane region" description="Helical" evidence="5">
    <location>
        <begin position="32"/>
        <end position="51"/>
    </location>
</feature>
<evidence type="ECO:0000256" key="2">
    <source>
        <dbReference type="ARBA" id="ARBA00022692"/>
    </source>
</evidence>
<comment type="subcellular location">
    <subcellularLocation>
        <location evidence="1">Membrane</location>
        <topology evidence="1">Multi-pass membrane protein</topology>
    </subcellularLocation>
</comment>
<evidence type="ECO:0000259" key="6">
    <source>
        <dbReference type="Pfam" id="PF01699"/>
    </source>
</evidence>
<protein>
    <submittedName>
        <fullName evidence="7">Calcium/sodium antiporter</fullName>
    </submittedName>
</protein>
<dbReference type="EMBL" id="JAENIM010000009">
    <property type="protein sequence ID" value="MBK1789811.1"/>
    <property type="molecule type" value="Genomic_DNA"/>
</dbReference>
<evidence type="ECO:0000256" key="1">
    <source>
        <dbReference type="ARBA" id="ARBA00004141"/>
    </source>
</evidence>
<dbReference type="PANTHER" id="PTHR10846:SF8">
    <property type="entry name" value="INNER MEMBRANE PROTEIN YRBG"/>
    <property type="match status" value="1"/>
</dbReference>
<dbReference type="Pfam" id="PF01699">
    <property type="entry name" value="Na_Ca_ex"/>
    <property type="match status" value="2"/>
</dbReference>
<feature type="transmembrane region" description="Helical" evidence="5">
    <location>
        <begin position="105"/>
        <end position="125"/>
    </location>
</feature>
<dbReference type="RefSeq" id="WP_200309853.1">
    <property type="nucleotide sequence ID" value="NZ_JAENIM010000009.1"/>
</dbReference>
<keyword evidence="2 5" id="KW-0812">Transmembrane</keyword>
<sequence length="322" mass="34313">MEMFVSVLLLIVGLALLYYGAEWLVAGSSEIALRLGISPLVVGLTVVAFGTSAPELLVSVNANRAGQPDMALGNVIGSNICNIALILGVGALIKPITIKLQIIRREMPILIVSSLIFAAMLWDGVLQRWEGFILAAMIVIYVVASIYFARHEPESSDTEDIDELAEAVKHAGEKGRLKRNVIFIVMGLVALVFGANLLVENGQKIAIVLGVPASVIALTMIAFGTSLPELATSVVASIRNQGDLITGNAIGSCIFNLLAVVGITGSISAIKAHEINWADMATMVGVSVLILPFMVTRRHLSRLEGAFLLAGYLAYCIYVVQR</sequence>
<proteinExistence type="predicted"/>
<dbReference type="InterPro" id="IPR004837">
    <property type="entry name" value="NaCa_Exmemb"/>
</dbReference>
<evidence type="ECO:0000256" key="4">
    <source>
        <dbReference type="ARBA" id="ARBA00023136"/>
    </source>
</evidence>
<keyword evidence="8" id="KW-1185">Reference proteome</keyword>
<dbReference type="InterPro" id="IPR004481">
    <property type="entry name" value="K/Na/Ca-exchanger"/>
</dbReference>
<dbReference type="GO" id="GO:0005886">
    <property type="term" value="C:plasma membrane"/>
    <property type="evidence" value="ECO:0007669"/>
    <property type="project" value="TreeGrafter"/>
</dbReference>
<keyword evidence="3 5" id="KW-1133">Transmembrane helix</keyword>
<dbReference type="NCBIfam" id="TIGR00367">
    <property type="entry name" value="calcium/sodium antiporter"/>
    <property type="match status" value="1"/>
</dbReference>
<name>A0A8J7MC67_9BACT</name>
<accession>A0A8J7MC67</accession>
<dbReference type="AlphaFoldDB" id="A0A8J7MC67"/>
<feature type="transmembrane region" description="Helical" evidence="5">
    <location>
        <begin position="244"/>
        <end position="269"/>
    </location>
</feature>
<gene>
    <name evidence="7" type="ORF">JIN82_01445</name>
</gene>
<evidence type="ECO:0000256" key="5">
    <source>
        <dbReference type="SAM" id="Phobius"/>
    </source>
</evidence>
<keyword evidence="4 5" id="KW-0472">Membrane</keyword>
<feature type="domain" description="Sodium/calcium exchanger membrane region" evidence="6">
    <location>
        <begin position="181"/>
        <end position="320"/>
    </location>
</feature>
<feature type="transmembrane region" description="Helical" evidence="5">
    <location>
        <begin position="71"/>
        <end position="93"/>
    </location>
</feature>
<feature type="transmembrane region" description="Helical" evidence="5">
    <location>
        <begin position="275"/>
        <end position="296"/>
    </location>
</feature>
<dbReference type="GO" id="GO:0005262">
    <property type="term" value="F:calcium channel activity"/>
    <property type="evidence" value="ECO:0007669"/>
    <property type="project" value="TreeGrafter"/>
</dbReference>
<comment type="caution">
    <text evidence="7">The sequence shown here is derived from an EMBL/GenBank/DDBJ whole genome shotgun (WGS) entry which is preliminary data.</text>
</comment>
<evidence type="ECO:0000313" key="8">
    <source>
        <dbReference type="Proteomes" id="UP000624703"/>
    </source>
</evidence>
<dbReference type="InterPro" id="IPR044880">
    <property type="entry name" value="NCX_ion-bd_dom_sf"/>
</dbReference>